<dbReference type="OrthoDB" id="2157658at2"/>
<comment type="caution">
    <text evidence="3">The sequence shown here is derived from an EMBL/GenBank/DDBJ whole genome shotgun (WGS) entry which is preliminary data.</text>
</comment>
<keyword evidence="4" id="KW-1185">Reference proteome</keyword>
<organism evidence="3 4">
    <name type="scientific">Streptococcus penaeicida</name>
    <dbReference type="NCBI Taxonomy" id="1765960"/>
    <lineage>
        <taxon>Bacteria</taxon>
        <taxon>Bacillati</taxon>
        <taxon>Bacillota</taxon>
        <taxon>Bacilli</taxon>
        <taxon>Lactobacillales</taxon>
        <taxon>Streptococcaceae</taxon>
        <taxon>Streptococcus</taxon>
    </lineage>
</organism>
<accession>A0A2N8LBB7</accession>
<evidence type="ECO:0000259" key="2">
    <source>
        <dbReference type="Pfam" id="PF20155"/>
    </source>
</evidence>
<gene>
    <name evidence="3" type="ORF">AT575_05975</name>
</gene>
<dbReference type="AlphaFoldDB" id="A0A2N8LBB7"/>
<reference evidence="3 4" key="1">
    <citation type="submission" date="2015-12" db="EMBL/GenBank/DDBJ databases">
        <title>Streptococcus penaeicida sp. nov.</title>
        <authorList>
            <person name="Gomez-Gil B."/>
            <person name="Morales-Covarrubias M."/>
        </authorList>
    </citation>
    <scope>NUCLEOTIDE SEQUENCE [LARGE SCALE GENOMIC DNA]</scope>
    <source>
        <strain evidence="3 4">CAIM 1838</strain>
    </source>
</reference>
<feature type="transmembrane region" description="Helical" evidence="1">
    <location>
        <begin position="653"/>
        <end position="676"/>
    </location>
</feature>
<feature type="transmembrane region" description="Helical" evidence="1">
    <location>
        <begin position="682"/>
        <end position="705"/>
    </location>
</feature>
<dbReference type="Proteomes" id="UP000235963">
    <property type="component" value="Unassembled WGS sequence"/>
</dbReference>
<dbReference type="EMBL" id="LOCM01000024">
    <property type="protein sequence ID" value="PND47454.1"/>
    <property type="molecule type" value="Genomic_DNA"/>
</dbReference>
<evidence type="ECO:0000313" key="4">
    <source>
        <dbReference type="Proteomes" id="UP000235963"/>
    </source>
</evidence>
<protein>
    <recommendedName>
        <fullName evidence="2">Tape measure protein N-terminal domain-containing protein</fullName>
    </recommendedName>
</protein>
<sequence length="1275" mass="128620">MADGKLTIQVDLDGSKAQQGVGRLKSLLLSLGGASSSGFGAGSKSALGFGAAMGAASAIVQKGIGMITSSMGGAISRYDTMNKFPKMMESWGYSTNQSKAAIDALAKGIDGLPTALDEVVGTTQRLTMMNGDLGKSTKLAIALNDAFLASGASAGDASRGLTQFTQMLSTGKVDLMAWKTLQETMPVGLQKTAEAFGFAGKSAQNDLYKALQDGTITFDQFSDKLIQLDGGLNGFANLARKNSDGIATAFSKVRTAVVRGLTDTLKAIDSASKSKGLPTIAQTLDMVRVGVDKAFANTAPIINGFMGIIASGINKVKQFYSIFEGTGAVSAIQSAFGAITDAIGHVFTSLNVSKGDVTNFATSIGNAFVQIAGKIEDMATWISKIDPSILKGLASAALGAVGALKGLKTGASAIRAVSTALGAISAHPIVSVIVIIGAFVGWLIHAYRTSETFRNKVDAVVSTISKVAKAIGNFLKGVDPAFMMTAGAGIIGLLGKFKAFNFLSKFNPFKLFRKNAKDATDGVGKDAGQSKGIIEQIFSGIGTVIEKAGTGISTAAQGIGKGIQSALAGVPAVVTSLGTAITSIITGLGTAISAVATGIGSGLAIAFQGLGAAIAIVPPTTWLALGAAIIMVGIAFAIAGSQAEGISQIFQTVGNVIVSILQQLTTSLSILIPIIANALTQLVPVVAGAIATIITAIAGGIGIIVTAVAGGIAQIIVAIATGWSMIISAVAGGIASVIGAFSGLISAIAGLVSAFGNAFRAMGQGVQAALDGVSGIISAFGSVISSVFDGASQVITSFGNAVKGVLDGISGIITSVGNAARNAGAGFKALAQGVVMITNTRLGDMAASLSAVAVGVGKIASSGAGLSTVGSAMSQVASGLSLMSSSASSAVAGMTSISTTISTLKTSLASLPVTLTSAASGFASFSAQAVAGVAGLSAVNAPIAMLKSQVMTITPALMSATTGFAMFGARVAMIGGQLNMVASLFARVGSMAAMSSAQITQISTACQNVASAFTSMQGRVQSAMQAILSTVRSVGSQMQSQGTQIGRNTANNIANGIRGGIGSAMGAMHSLMSAVRSAGMSGVGAMRGIGAMIGQGLAAGMMSALGAVTAAANALVAQAERAARAKAMIHSPSRLFRDNVGRYLPMGMAVGIEKNTKYVDKALDGMYSRVNAFNYKAEDVLGFGNTKLTKVIKVKSDFDQAVRTRVEVAKQRSEVLVEKALEVAKKATDAAVKATEQPIHVDVDGQNLATATKNETYKVQKEMKENIDRIEGLFA</sequence>
<feature type="domain" description="Tape measure protein N-terminal" evidence="2">
    <location>
        <begin position="73"/>
        <end position="261"/>
    </location>
</feature>
<feature type="transmembrane region" description="Helical" evidence="1">
    <location>
        <begin position="591"/>
        <end position="616"/>
    </location>
</feature>
<feature type="transmembrane region" description="Helical" evidence="1">
    <location>
        <begin position="737"/>
        <end position="756"/>
    </location>
</feature>
<dbReference type="Pfam" id="PF20155">
    <property type="entry name" value="TMP_3"/>
    <property type="match status" value="1"/>
</dbReference>
<evidence type="ECO:0000256" key="1">
    <source>
        <dbReference type="SAM" id="Phobius"/>
    </source>
</evidence>
<keyword evidence="1" id="KW-0472">Membrane</keyword>
<evidence type="ECO:0000313" key="3">
    <source>
        <dbReference type="EMBL" id="PND47454.1"/>
    </source>
</evidence>
<name>A0A2N8LBB7_9STRE</name>
<keyword evidence="1" id="KW-1133">Transmembrane helix</keyword>
<proteinExistence type="predicted"/>
<feature type="transmembrane region" description="Helical" evidence="1">
    <location>
        <begin position="712"/>
        <end position="731"/>
    </location>
</feature>
<dbReference type="NCBIfam" id="TIGR02675">
    <property type="entry name" value="tape_meas_nterm"/>
    <property type="match status" value="1"/>
</dbReference>
<feature type="transmembrane region" description="Helical" evidence="1">
    <location>
        <begin position="419"/>
        <end position="444"/>
    </location>
</feature>
<feature type="transmembrane region" description="Helical" evidence="1">
    <location>
        <begin position="622"/>
        <end position="641"/>
    </location>
</feature>
<dbReference type="RefSeq" id="WP_102777592.1">
    <property type="nucleotide sequence ID" value="NZ_CBCSGP010000007.1"/>
</dbReference>
<keyword evidence="1" id="KW-0812">Transmembrane</keyword>
<dbReference type="InterPro" id="IPR013491">
    <property type="entry name" value="Tape_meas_N"/>
</dbReference>